<evidence type="ECO:0000313" key="4">
    <source>
        <dbReference type="EnsemblMetazoa" id="XP_020914928.1"/>
    </source>
</evidence>
<dbReference type="GO" id="GO:0046983">
    <property type="term" value="F:protein dimerization activity"/>
    <property type="evidence" value="ECO:0007669"/>
    <property type="project" value="InterPro"/>
</dbReference>
<keyword evidence="1" id="KW-0238">DNA-binding</keyword>
<dbReference type="SMART" id="SM00353">
    <property type="entry name" value="HLH"/>
    <property type="match status" value="1"/>
</dbReference>
<dbReference type="Pfam" id="PF00010">
    <property type="entry name" value="HLH"/>
    <property type="match status" value="1"/>
</dbReference>
<evidence type="ECO:0000259" key="3">
    <source>
        <dbReference type="PROSITE" id="PS50888"/>
    </source>
</evidence>
<dbReference type="GO" id="GO:0003677">
    <property type="term" value="F:DNA binding"/>
    <property type="evidence" value="ECO:0007669"/>
    <property type="project" value="UniProtKB-KW"/>
</dbReference>
<dbReference type="InterPro" id="IPR050433">
    <property type="entry name" value="Myc_transcription_factors"/>
</dbReference>
<protein>
    <recommendedName>
        <fullName evidence="3">BHLH domain-containing protein</fullName>
    </recommendedName>
</protein>
<dbReference type="RefSeq" id="XP_020914928.1">
    <property type="nucleotide sequence ID" value="XM_021059269.2"/>
</dbReference>
<evidence type="ECO:0000256" key="2">
    <source>
        <dbReference type="SAM" id="MobiDB-lite"/>
    </source>
</evidence>
<dbReference type="GeneID" id="110252442"/>
<feature type="compositionally biased region" description="Polar residues" evidence="2">
    <location>
        <begin position="175"/>
        <end position="195"/>
    </location>
</feature>
<feature type="compositionally biased region" description="Basic residues" evidence="2">
    <location>
        <begin position="220"/>
        <end position="229"/>
    </location>
</feature>
<dbReference type="InterPro" id="IPR036638">
    <property type="entry name" value="HLH_DNA-bd_sf"/>
</dbReference>
<dbReference type="OMA" id="EMFFDER"/>
<evidence type="ECO:0000313" key="5">
    <source>
        <dbReference type="Proteomes" id="UP000887567"/>
    </source>
</evidence>
<evidence type="ECO:0000256" key="1">
    <source>
        <dbReference type="ARBA" id="ARBA00023125"/>
    </source>
</evidence>
<dbReference type="PANTHER" id="PTHR45851">
    <property type="entry name" value="MYC PROTO-ONCOGENE"/>
    <property type="match status" value="1"/>
</dbReference>
<dbReference type="AlphaFoldDB" id="A0A913Y545"/>
<dbReference type="SUPFAM" id="SSF47459">
    <property type="entry name" value="HLH, helix-loop-helix DNA-binding domain"/>
    <property type="match status" value="1"/>
</dbReference>
<dbReference type="Gene3D" id="4.10.280.10">
    <property type="entry name" value="Helix-loop-helix DNA-binding domain"/>
    <property type="match status" value="1"/>
</dbReference>
<dbReference type="Proteomes" id="UP000887567">
    <property type="component" value="Unplaced"/>
</dbReference>
<feature type="domain" description="BHLH" evidence="3">
    <location>
        <begin position="249"/>
        <end position="301"/>
    </location>
</feature>
<dbReference type="PROSITE" id="PS50888">
    <property type="entry name" value="BHLH"/>
    <property type="match status" value="1"/>
</dbReference>
<dbReference type="FunFam" id="4.10.280.10:FF:000019">
    <property type="entry name" value="Myc proto-oncogene protein"/>
    <property type="match status" value="1"/>
</dbReference>
<dbReference type="EnsemblMetazoa" id="XM_021059269.2">
    <property type="protein sequence ID" value="XP_020914928.1"/>
    <property type="gene ID" value="LOC110252442"/>
</dbReference>
<dbReference type="InterPro" id="IPR002418">
    <property type="entry name" value="Tscrpt_reg_Myc"/>
</dbReference>
<keyword evidence="5" id="KW-1185">Reference proteome</keyword>
<reference evidence="4" key="1">
    <citation type="submission" date="2022-11" db="UniProtKB">
        <authorList>
            <consortium name="EnsemblMetazoa"/>
        </authorList>
    </citation>
    <scope>IDENTIFICATION</scope>
</reference>
<sequence length="336" mass="39198">MITSASVLCCNMFFDHNNVQRGPTVLESRQELMSESLTEDIYAPSLQNDEMWKKCAIPTPPYSPETYTGQTNKTHMFNHHHQNLQVVPDDFPEDLSSDLPMVLSDAEMERLTSSALGNNDFVWSEPDLTEPNSIPAMRPSIIDNVRESPIYAQKHYRDFHPYPQQLPIQENCMNQQHSPQNWSPYSVEGNPSQGISCIRPPLQQDEFAPPRYDSVNTSCKRTRKPRRGSRNSPQRQETPENEDSEDSEISRATHNVLERQRREDLKCRFQLLRDCIPELEENERAPKVAILKKSREYVHQLILEEQRLCADKELERQRRLILLERLHMLRNGYPMI</sequence>
<organism evidence="4 5">
    <name type="scientific">Exaiptasia diaphana</name>
    <name type="common">Tropical sea anemone</name>
    <name type="synonym">Aiptasia pulchella</name>
    <dbReference type="NCBI Taxonomy" id="2652724"/>
    <lineage>
        <taxon>Eukaryota</taxon>
        <taxon>Metazoa</taxon>
        <taxon>Cnidaria</taxon>
        <taxon>Anthozoa</taxon>
        <taxon>Hexacorallia</taxon>
        <taxon>Actiniaria</taxon>
        <taxon>Aiptasiidae</taxon>
        <taxon>Exaiptasia</taxon>
    </lineage>
</organism>
<dbReference type="PRINTS" id="PR00044">
    <property type="entry name" value="LEUZIPPRMYC"/>
</dbReference>
<dbReference type="CDD" id="cd11400">
    <property type="entry name" value="bHLHzip_Myc"/>
    <property type="match status" value="1"/>
</dbReference>
<accession>A0A913Y545</accession>
<dbReference type="OrthoDB" id="5964374at2759"/>
<feature type="region of interest" description="Disordered" evidence="2">
    <location>
        <begin position="175"/>
        <end position="252"/>
    </location>
</feature>
<proteinExistence type="predicted"/>
<dbReference type="GO" id="GO:0003700">
    <property type="term" value="F:DNA-binding transcription factor activity"/>
    <property type="evidence" value="ECO:0007669"/>
    <property type="project" value="InterPro"/>
</dbReference>
<dbReference type="KEGG" id="epa:110252442"/>
<dbReference type="InterPro" id="IPR011598">
    <property type="entry name" value="bHLH_dom"/>
</dbReference>
<name>A0A913Y545_EXADI</name>
<dbReference type="PIRSF" id="PIRSF001705">
    <property type="entry name" value="Myc_protein"/>
    <property type="match status" value="1"/>
</dbReference>